<evidence type="ECO:0000259" key="2">
    <source>
        <dbReference type="Pfam" id="PF13205"/>
    </source>
</evidence>
<dbReference type="PROSITE" id="PS51257">
    <property type="entry name" value="PROKAR_LIPOPROTEIN"/>
    <property type="match status" value="1"/>
</dbReference>
<organism evidence="3 4">
    <name type="scientific">Alloalcanivorax xenomutans</name>
    <dbReference type="NCBI Taxonomy" id="1094342"/>
    <lineage>
        <taxon>Bacteria</taxon>
        <taxon>Pseudomonadati</taxon>
        <taxon>Pseudomonadota</taxon>
        <taxon>Gammaproteobacteria</taxon>
        <taxon>Oceanospirillales</taxon>
        <taxon>Alcanivoracaceae</taxon>
        <taxon>Alloalcanivorax</taxon>
    </lineage>
</organism>
<evidence type="ECO:0000313" key="4">
    <source>
        <dbReference type="Proteomes" id="UP001107961"/>
    </source>
</evidence>
<feature type="domain" description="SbsA Ig-like" evidence="2">
    <location>
        <begin position="47"/>
        <end position="144"/>
    </location>
</feature>
<name>A0A9Q3W382_9GAMM</name>
<reference evidence="3" key="1">
    <citation type="submission" date="2022-01" db="EMBL/GenBank/DDBJ databases">
        <authorList>
            <person name="Karlyshev A.V."/>
            <person name="Jaspars M."/>
        </authorList>
    </citation>
    <scope>NUCLEOTIDE SEQUENCE</scope>
    <source>
        <strain evidence="3">AGSA3-2</strain>
    </source>
</reference>
<dbReference type="AlphaFoldDB" id="A0A9Q3W382"/>
<comment type="caution">
    <text evidence="3">The sequence shown here is derived from an EMBL/GenBank/DDBJ whole genome shotgun (WGS) entry which is preliminary data.</text>
</comment>
<proteinExistence type="predicted"/>
<gene>
    <name evidence="3" type="ORF">LZG35_07155</name>
</gene>
<evidence type="ECO:0000313" key="3">
    <source>
        <dbReference type="EMBL" id="MCE7508413.1"/>
    </source>
</evidence>
<protein>
    <submittedName>
        <fullName evidence="3">Ig-like domain-containing protein</fullName>
    </submittedName>
</protein>
<dbReference type="Pfam" id="PF13205">
    <property type="entry name" value="Big_5"/>
    <property type="match status" value="2"/>
</dbReference>
<dbReference type="EMBL" id="JAJVKT010000007">
    <property type="protein sequence ID" value="MCE7508413.1"/>
    <property type="molecule type" value="Genomic_DNA"/>
</dbReference>
<dbReference type="RefSeq" id="WP_233925667.1">
    <property type="nucleotide sequence ID" value="NZ_JAJVKT010000007.1"/>
</dbReference>
<keyword evidence="1" id="KW-0732">Signal</keyword>
<feature type="domain" description="SbsA Ig-like" evidence="2">
    <location>
        <begin position="180"/>
        <end position="261"/>
    </location>
</feature>
<accession>A0A9Q3W382</accession>
<dbReference type="InterPro" id="IPR032812">
    <property type="entry name" value="SbsA_Ig"/>
</dbReference>
<evidence type="ECO:0000256" key="1">
    <source>
        <dbReference type="ARBA" id="ARBA00022729"/>
    </source>
</evidence>
<dbReference type="Proteomes" id="UP001107961">
    <property type="component" value="Unassembled WGS sequence"/>
</dbReference>
<keyword evidence="4" id="KW-1185">Reference proteome</keyword>
<sequence length="1136" mass="122973">MLRGTFNQTLYGTLLITACATVLTACGGSDGSSMPGNDANDAKRQSLLYAYPDDGQAEVPTKAPVVLRFTSDVSLGDVEQSVTLCCDAEGGNLDYTAETVGPDPRGVILTPAQSLSPLTDYTIAIKNLRLRNGTATDRTLRFTTRPLAEGPRSLVVKDEGFAIDRQMPNGDTNEPIMDFSSFRFQFTQPVDRASARYGDTVVLTDSSGDTVEATLLINGHYMTVDPKPEYLTPGQSYTLSLTNGLTSTFDEAFAGTEISFTPADSSPRGEPAMLVQRITQSGLSRLTGKNINQVPVNGTLLGEDVNVTQASADAVVAELADVTEYPDVTPIRLPRGTKLTGSAIEMVMIGGEVPAGFGSGPVDMRLTSDATGYLVPNPYNVHNRADALRIVHLLMDVGIATEDPRANGGFTQDIMHIELVGVAEVDTEAGVLNLDAVGMVEPNILGQEYGYGLLSFQLQSYKDQMNAPTAPEDKTGPTLQSWTLGTDTLTGEDKSLLAKPGDPIILNFDEPIDPQSANDAITLSLNGEPVEFDLWIDGAAVVISPERLVSQGPGKSTVIQYLNGIEESEENSRKIYTLHITPDITDSSGNPINVEINKNFELPILTQNKKIVIPSTNYPELDNLINHAPIVLAAYPGFPCALSKTGRNLNKNIAGRCKGAFSGISDGTDVDNQPADDNIPVMEMPKHRPILVQFSKKIDPQSIVLGQTFKVQKISDSEDVISSVDGKLEIFPNRIKFTPNDVWQEGQLYRYTLESSGYTVGTLQGNVPKLFSDNNYQCGTDSICDTSGLPLQTQPIGITTIEHIGETGNDRNYAVLTTGPDFEAGGPPMQQYFRGTEESKNVVQILSTLPVSDTNGNLFHESPNIGTSTDPGRSIGVYDYDIFEYGPTNIPTSKYPDYDPGGLKPSKNSAKVLSRFNSQGSIGATVNGANLGCDYIFITDIPLECPSEKFTYLMSSIVAEVTDEVTDKGLKVIMWPSQVLGTSMPLFGLTDFGILIPVPGHTGPQILRMRYGTKVNNEDPTIRNQPINAWIREEQDSLVLEAEVELYITAPYITEYGVGTPENTYNLGSYPIKMTLSGPVNFLDDGRMEVEQFNINKVDIMLQLHGRSSGAGDAGYVDLFIPEYGSRLNFISNPIK</sequence>